<dbReference type="EMBL" id="BONI01000081">
    <property type="protein sequence ID" value="GIG10166.1"/>
    <property type="molecule type" value="Genomic_DNA"/>
</dbReference>
<gene>
    <name evidence="2" type="ORF">Cco03nite_68660</name>
</gene>
<keyword evidence="1" id="KW-0812">Transmembrane</keyword>
<feature type="transmembrane region" description="Helical" evidence="1">
    <location>
        <begin position="7"/>
        <end position="27"/>
    </location>
</feature>
<comment type="caution">
    <text evidence="2">The sequence shown here is derived from an EMBL/GenBank/DDBJ whole genome shotgun (WGS) entry which is preliminary data.</text>
</comment>
<keyword evidence="1" id="KW-0472">Membrane</keyword>
<evidence type="ECO:0000313" key="3">
    <source>
        <dbReference type="Proteomes" id="UP000630887"/>
    </source>
</evidence>
<evidence type="ECO:0000313" key="2">
    <source>
        <dbReference type="EMBL" id="GIG10166.1"/>
    </source>
</evidence>
<reference evidence="2 3" key="1">
    <citation type="submission" date="2021-01" db="EMBL/GenBank/DDBJ databases">
        <title>Whole genome shotgun sequence of Catellatospora coxensis NBRC 107359.</title>
        <authorList>
            <person name="Komaki H."/>
            <person name="Tamura T."/>
        </authorList>
    </citation>
    <scope>NUCLEOTIDE SEQUENCE [LARGE SCALE GENOMIC DNA]</scope>
    <source>
        <strain evidence="2 3">NBRC 107359</strain>
    </source>
</reference>
<keyword evidence="1" id="KW-1133">Transmembrane helix</keyword>
<protein>
    <submittedName>
        <fullName evidence="2">Uncharacterized protein</fullName>
    </submittedName>
</protein>
<dbReference type="AlphaFoldDB" id="A0A8J3PCN0"/>
<proteinExistence type="predicted"/>
<name>A0A8J3PCN0_9ACTN</name>
<keyword evidence="3" id="KW-1185">Reference proteome</keyword>
<evidence type="ECO:0000256" key="1">
    <source>
        <dbReference type="SAM" id="Phobius"/>
    </source>
</evidence>
<organism evidence="2 3">
    <name type="scientific">Catellatospora coxensis</name>
    <dbReference type="NCBI Taxonomy" id="310354"/>
    <lineage>
        <taxon>Bacteria</taxon>
        <taxon>Bacillati</taxon>
        <taxon>Actinomycetota</taxon>
        <taxon>Actinomycetes</taxon>
        <taxon>Micromonosporales</taxon>
        <taxon>Micromonosporaceae</taxon>
        <taxon>Catellatospora</taxon>
    </lineage>
</organism>
<accession>A0A8J3PCN0</accession>
<dbReference type="Proteomes" id="UP000630887">
    <property type="component" value="Unassembled WGS sequence"/>
</dbReference>
<sequence length="72" mass="7851">MRSRIEVISVAASGAVVPVSWAMALMWDSSVGLSLTSGRDKAKSPGLWEPGAFREVCVLRRDLRLPGSRSHR</sequence>